<dbReference type="InterPro" id="IPR010233">
    <property type="entry name" value="UbiG_MeTrfase"/>
</dbReference>
<proteinExistence type="inferred from homology"/>
<dbReference type="PANTHER" id="PTHR43464:SF19">
    <property type="entry name" value="UBIQUINONE BIOSYNTHESIS O-METHYLTRANSFERASE, MITOCHONDRIAL"/>
    <property type="match status" value="1"/>
</dbReference>
<organism evidence="5 6">
    <name type="scientific">Desulfosarcina alkanivorans</name>
    <dbReference type="NCBI Taxonomy" id="571177"/>
    <lineage>
        <taxon>Bacteria</taxon>
        <taxon>Pseudomonadati</taxon>
        <taxon>Thermodesulfobacteriota</taxon>
        <taxon>Desulfobacteria</taxon>
        <taxon>Desulfobacterales</taxon>
        <taxon>Desulfosarcinaceae</taxon>
        <taxon>Desulfosarcina</taxon>
    </lineage>
</organism>
<dbReference type="SUPFAM" id="SSF53335">
    <property type="entry name" value="S-adenosyl-L-methionine-dependent methyltransferases"/>
    <property type="match status" value="1"/>
</dbReference>
<dbReference type="EMBL" id="AP021874">
    <property type="protein sequence ID" value="BBO69026.1"/>
    <property type="molecule type" value="Genomic_DNA"/>
</dbReference>
<dbReference type="Proteomes" id="UP000427906">
    <property type="component" value="Chromosome"/>
</dbReference>
<dbReference type="PANTHER" id="PTHR43464">
    <property type="entry name" value="METHYLTRANSFERASE"/>
    <property type="match status" value="1"/>
</dbReference>
<evidence type="ECO:0000313" key="5">
    <source>
        <dbReference type="EMBL" id="BBO69026.1"/>
    </source>
</evidence>
<dbReference type="GO" id="GO:0032259">
    <property type="term" value="P:methylation"/>
    <property type="evidence" value="ECO:0007669"/>
    <property type="project" value="UniProtKB-KW"/>
</dbReference>
<dbReference type="CDD" id="cd02440">
    <property type="entry name" value="AdoMet_MTases"/>
    <property type="match status" value="1"/>
</dbReference>
<dbReference type="RefSeq" id="WP_155317110.1">
    <property type="nucleotide sequence ID" value="NZ_AP021874.1"/>
</dbReference>
<keyword evidence="2 5" id="KW-0808">Transferase</keyword>
<keyword evidence="4" id="KW-0949">S-adenosyl-L-methionine</keyword>
<dbReference type="Pfam" id="PF13489">
    <property type="entry name" value="Methyltransf_23"/>
    <property type="match status" value="1"/>
</dbReference>
<reference evidence="5 6" key="1">
    <citation type="submission" date="2019-11" db="EMBL/GenBank/DDBJ databases">
        <title>Comparative genomics of hydrocarbon-degrading Desulfosarcina strains.</title>
        <authorList>
            <person name="Watanabe M."/>
            <person name="Kojima H."/>
            <person name="Fukui M."/>
        </authorList>
    </citation>
    <scope>NUCLEOTIDE SEQUENCE [LARGE SCALE GENOMIC DNA]</scope>
    <source>
        <strain evidence="5 6">PL12</strain>
    </source>
</reference>
<dbReference type="GO" id="GO:0061542">
    <property type="term" value="F:3-demethylubiquinol 3-O-methyltransferase activity"/>
    <property type="evidence" value="ECO:0007669"/>
    <property type="project" value="InterPro"/>
</dbReference>
<dbReference type="GO" id="GO:0010420">
    <property type="term" value="F:polyprenyldihydroxybenzoate methyltransferase activity"/>
    <property type="evidence" value="ECO:0007669"/>
    <property type="project" value="InterPro"/>
</dbReference>
<dbReference type="UniPathway" id="UPA00232"/>
<keyword evidence="1 5" id="KW-0489">Methyltransferase</keyword>
<evidence type="ECO:0000256" key="1">
    <source>
        <dbReference type="ARBA" id="ARBA00022603"/>
    </source>
</evidence>
<evidence type="ECO:0000256" key="3">
    <source>
        <dbReference type="ARBA" id="ARBA00022688"/>
    </source>
</evidence>
<gene>
    <name evidence="5" type="primary">ubiG</name>
    <name evidence="5" type="ORF">DSCA_29560</name>
</gene>
<evidence type="ECO:0000256" key="4">
    <source>
        <dbReference type="ARBA" id="ARBA00022691"/>
    </source>
</evidence>
<sequence length="233" mass="25649">MNPGDNIDSGEIARFSAMAGDWWDRRGEFAALHDINPVRLAYVRDRADLAGSRVLDVGCGGGLLSEALAACGARVTGIDMAEASLAVARSHMRTSGLDIDYRRITAEAHSIETPGHYDMAVCMELLEHVPRPASIIAACARLVRPGGSVFFATVNRTWLSWLLVIMAAEYIMGIVRKGTHEYRKLVTPDELKKWGADAGLRLENMSGLRYIPFGGHAALCRSTRMNYLMHFIR</sequence>
<dbReference type="KEGG" id="dalk:DSCA_29560"/>
<dbReference type="NCBIfam" id="TIGR01983">
    <property type="entry name" value="UbiG"/>
    <property type="match status" value="1"/>
</dbReference>
<protein>
    <submittedName>
        <fullName evidence="5">Ubiquinone biosynthesis O-methyltransferase</fullName>
    </submittedName>
</protein>
<keyword evidence="6" id="KW-1185">Reference proteome</keyword>
<evidence type="ECO:0000313" key="6">
    <source>
        <dbReference type="Proteomes" id="UP000427906"/>
    </source>
</evidence>
<name>A0A5K7YIP1_9BACT</name>
<keyword evidence="3" id="KW-0831">Ubiquinone biosynthesis</keyword>
<keyword evidence="5" id="KW-0830">Ubiquinone</keyword>
<dbReference type="OrthoDB" id="5522265at2"/>
<dbReference type="AlphaFoldDB" id="A0A5K7YIP1"/>
<accession>A0A5K7YIP1</accession>
<evidence type="ECO:0000256" key="2">
    <source>
        <dbReference type="ARBA" id="ARBA00022679"/>
    </source>
</evidence>
<dbReference type="Gene3D" id="3.40.50.150">
    <property type="entry name" value="Vaccinia Virus protein VP39"/>
    <property type="match status" value="1"/>
</dbReference>
<dbReference type="HAMAP" id="MF_00472">
    <property type="entry name" value="UbiG"/>
    <property type="match status" value="1"/>
</dbReference>
<dbReference type="InterPro" id="IPR029063">
    <property type="entry name" value="SAM-dependent_MTases_sf"/>
</dbReference>